<dbReference type="Pfam" id="PF00664">
    <property type="entry name" value="ABC_membrane"/>
    <property type="match status" value="1"/>
</dbReference>
<protein>
    <submittedName>
        <fullName evidence="12">Bacteriocin/lantibiotic efflux ABC transporter, permease/ATP-binding protein</fullName>
    </submittedName>
</protein>
<feature type="non-terminal residue" evidence="12">
    <location>
        <position position="1"/>
    </location>
</feature>
<dbReference type="SMART" id="SM00382">
    <property type="entry name" value="AAA"/>
    <property type="match status" value="1"/>
</dbReference>
<evidence type="ECO:0000256" key="4">
    <source>
        <dbReference type="ARBA" id="ARBA00022692"/>
    </source>
</evidence>
<evidence type="ECO:0000256" key="8">
    <source>
        <dbReference type="ARBA" id="ARBA00023136"/>
    </source>
</evidence>
<feature type="domain" description="ABC transmembrane type-1" evidence="11">
    <location>
        <begin position="54"/>
        <end position="333"/>
    </location>
</feature>
<evidence type="ECO:0000256" key="2">
    <source>
        <dbReference type="ARBA" id="ARBA00022448"/>
    </source>
</evidence>
<keyword evidence="4 9" id="KW-0812">Transmembrane</keyword>
<sequence length="611" mass="65032">AVVARPELARRWTGVLLLLSPAPEPAPAAGAGAATPVRRLWELVRPHRTVMLRALAGALAYTLLGLATAVYVQVVVDHVLPGENRNLLDVATIAMVGLVAAQAYVGAAKGLLVLRTGQRIDAQLVTGYYAHLMRLPQRFFDTMRVGEVTSRVGDAVKIRAFVNDAALDLAVSALVVLLAGAMIAVHSPRLALVAAGAAPLFWALYRLANALNRRHQRALMERGAELESHLVESVTAAGTIRRFGIEWLAELRTETRLVRLLRAVSASATAALLSAAGAELLSRLLTVALLWVGAGLVLDHALSPGALMSCYALLGYLTPPLARLITMNRVAQDALIAADRLFEIMDLEREEARPGVALASAPVGDLRFEGVSARYGGRARVLHDVTFVAPRATLTAIVGASGSGKSTLAALVQRIYPLDGGRVRIGDHDIADLSLSSLRRAVGVVPQRADLLTGTLLENLALGDPEPDVRRVVDACRLLGLDGLVAGLPHGLHTHVGEQGATLSGGERQRVAIARALYHRPEILILDEATAALDSIAEQHVQRAVRELTRAGTTVLVVAHRLGAVAHADNIVVLDAGRLVEQGTHGELLRRDGVYRRLWAHQLPPVLGEAA</sequence>
<proteinExistence type="predicted"/>
<dbReference type="PANTHER" id="PTHR24221">
    <property type="entry name" value="ATP-BINDING CASSETTE SUB-FAMILY B"/>
    <property type="match status" value="1"/>
</dbReference>
<dbReference type="PROSITE" id="PS50893">
    <property type="entry name" value="ABC_TRANSPORTER_2"/>
    <property type="match status" value="1"/>
</dbReference>
<keyword evidence="5" id="KW-0547">Nucleotide-binding</keyword>
<dbReference type="Gene3D" id="1.20.1560.10">
    <property type="entry name" value="ABC transporter type 1, transmembrane domain"/>
    <property type="match status" value="1"/>
</dbReference>
<evidence type="ECO:0000259" key="11">
    <source>
        <dbReference type="PROSITE" id="PS50929"/>
    </source>
</evidence>
<evidence type="ECO:0000313" key="12">
    <source>
        <dbReference type="EMBL" id="CAA9358187.1"/>
    </source>
</evidence>
<feature type="transmembrane region" description="Helical" evidence="9">
    <location>
        <begin position="190"/>
        <end position="208"/>
    </location>
</feature>
<dbReference type="InterPro" id="IPR003593">
    <property type="entry name" value="AAA+_ATPase"/>
</dbReference>
<evidence type="ECO:0000259" key="10">
    <source>
        <dbReference type="PROSITE" id="PS50893"/>
    </source>
</evidence>
<dbReference type="EMBL" id="CADCTU010000838">
    <property type="protein sequence ID" value="CAA9358187.1"/>
    <property type="molecule type" value="Genomic_DNA"/>
</dbReference>
<keyword evidence="6 12" id="KW-0067">ATP-binding</keyword>
<feature type="transmembrane region" description="Helical" evidence="9">
    <location>
        <begin position="50"/>
        <end position="72"/>
    </location>
</feature>
<dbReference type="PANTHER" id="PTHR24221:SF654">
    <property type="entry name" value="ATP-BINDING CASSETTE SUB-FAMILY B MEMBER 6"/>
    <property type="match status" value="1"/>
</dbReference>
<dbReference type="SUPFAM" id="SSF90123">
    <property type="entry name" value="ABC transporter transmembrane region"/>
    <property type="match status" value="1"/>
</dbReference>
<dbReference type="GO" id="GO:0005524">
    <property type="term" value="F:ATP binding"/>
    <property type="evidence" value="ECO:0007669"/>
    <property type="project" value="UniProtKB-KW"/>
</dbReference>
<dbReference type="GO" id="GO:0016887">
    <property type="term" value="F:ATP hydrolysis activity"/>
    <property type="evidence" value="ECO:0007669"/>
    <property type="project" value="InterPro"/>
</dbReference>
<comment type="subcellular location">
    <subcellularLocation>
        <location evidence="1">Cell membrane</location>
        <topology evidence="1">Multi-pass membrane protein</topology>
    </subcellularLocation>
</comment>
<evidence type="ECO:0000256" key="1">
    <source>
        <dbReference type="ARBA" id="ARBA00004651"/>
    </source>
</evidence>
<keyword evidence="8 9" id="KW-0472">Membrane</keyword>
<evidence type="ECO:0000256" key="5">
    <source>
        <dbReference type="ARBA" id="ARBA00022741"/>
    </source>
</evidence>
<keyword evidence="2" id="KW-0813">Transport</keyword>
<evidence type="ECO:0000256" key="7">
    <source>
        <dbReference type="ARBA" id="ARBA00022989"/>
    </source>
</evidence>
<name>A0A6J4MFB8_9BACT</name>
<dbReference type="AlphaFoldDB" id="A0A6J4MFB8"/>
<organism evidence="12">
    <name type="scientific">uncultured Gemmatimonadaceae bacterium</name>
    <dbReference type="NCBI Taxonomy" id="246130"/>
    <lineage>
        <taxon>Bacteria</taxon>
        <taxon>Pseudomonadati</taxon>
        <taxon>Gemmatimonadota</taxon>
        <taxon>Gemmatimonadia</taxon>
        <taxon>Gemmatimonadales</taxon>
        <taxon>Gemmatimonadaceae</taxon>
        <taxon>environmental samples</taxon>
    </lineage>
</organism>
<keyword evidence="3" id="KW-1003">Cell membrane</keyword>
<dbReference type="GO" id="GO:0140359">
    <property type="term" value="F:ABC-type transporter activity"/>
    <property type="evidence" value="ECO:0007669"/>
    <property type="project" value="InterPro"/>
</dbReference>
<dbReference type="Gene3D" id="3.40.50.300">
    <property type="entry name" value="P-loop containing nucleotide triphosphate hydrolases"/>
    <property type="match status" value="1"/>
</dbReference>
<dbReference type="InterPro" id="IPR017871">
    <property type="entry name" value="ABC_transporter-like_CS"/>
</dbReference>
<dbReference type="PROSITE" id="PS50929">
    <property type="entry name" value="ABC_TM1F"/>
    <property type="match status" value="1"/>
</dbReference>
<dbReference type="GO" id="GO:0034040">
    <property type="term" value="F:ATPase-coupled lipid transmembrane transporter activity"/>
    <property type="evidence" value="ECO:0007669"/>
    <property type="project" value="TreeGrafter"/>
</dbReference>
<dbReference type="InterPro" id="IPR036640">
    <property type="entry name" value="ABC1_TM_sf"/>
</dbReference>
<dbReference type="SUPFAM" id="SSF52540">
    <property type="entry name" value="P-loop containing nucleoside triphosphate hydrolases"/>
    <property type="match status" value="1"/>
</dbReference>
<dbReference type="InterPro" id="IPR011527">
    <property type="entry name" value="ABC1_TM_dom"/>
</dbReference>
<keyword evidence="7 9" id="KW-1133">Transmembrane helix</keyword>
<feature type="transmembrane region" description="Helical" evidence="9">
    <location>
        <begin position="165"/>
        <end position="184"/>
    </location>
</feature>
<feature type="domain" description="ABC transporter" evidence="10">
    <location>
        <begin position="366"/>
        <end position="601"/>
    </location>
</feature>
<reference evidence="12" key="1">
    <citation type="submission" date="2020-02" db="EMBL/GenBank/DDBJ databases">
        <authorList>
            <person name="Meier V. D."/>
        </authorList>
    </citation>
    <scope>NUCLEOTIDE SEQUENCE</scope>
    <source>
        <strain evidence="12">AVDCRST_MAG11</strain>
    </source>
</reference>
<evidence type="ECO:0000256" key="9">
    <source>
        <dbReference type="SAM" id="Phobius"/>
    </source>
</evidence>
<evidence type="ECO:0000256" key="3">
    <source>
        <dbReference type="ARBA" id="ARBA00022475"/>
    </source>
</evidence>
<evidence type="ECO:0000256" key="6">
    <source>
        <dbReference type="ARBA" id="ARBA00022840"/>
    </source>
</evidence>
<dbReference type="InterPro" id="IPR027417">
    <property type="entry name" value="P-loop_NTPase"/>
</dbReference>
<gene>
    <name evidence="12" type="ORF">AVDCRST_MAG11-3939</name>
</gene>
<accession>A0A6J4MFB8</accession>
<dbReference type="FunFam" id="3.40.50.300:FF:000221">
    <property type="entry name" value="Multidrug ABC transporter ATP-binding protein"/>
    <property type="match status" value="1"/>
</dbReference>
<dbReference type="Pfam" id="PF00005">
    <property type="entry name" value="ABC_tran"/>
    <property type="match status" value="1"/>
</dbReference>
<dbReference type="CDD" id="cd18570">
    <property type="entry name" value="ABC_6TM_PCAT1_LagD_like"/>
    <property type="match status" value="1"/>
</dbReference>
<dbReference type="InterPro" id="IPR039421">
    <property type="entry name" value="Type_1_exporter"/>
</dbReference>
<dbReference type="InterPro" id="IPR003439">
    <property type="entry name" value="ABC_transporter-like_ATP-bd"/>
</dbReference>
<dbReference type="PROSITE" id="PS00211">
    <property type="entry name" value="ABC_TRANSPORTER_1"/>
    <property type="match status" value="1"/>
</dbReference>
<dbReference type="GO" id="GO:0005886">
    <property type="term" value="C:plasma membrane"/>
    <property type="evidence" value="ECO:0007669"/>
    <property type="project" value="UniProtKB-SubCell"/>
</dbReference>
<feature type="transmembrane region" description="Helical" evidence="9">
    <location>
        <begin position="92"/>
        <end position="114"/>
    </location>
</feature>